<gene>
    <name evidence="1" type="ORF">MNBD_UNCLBAC01-173</name>
</gene>
<reference evidence="1" key="1">
    <citation type="submission" date="2018-06" db="EMBL/GenBank/DDBJ databases">
        <authorList>
            <person name="Zhirakovskaya E."/>
        </authorList>
    </citation>
    <scope>NUCLEOTIDE SEQUENCE</scope>
</reference>
<protein>
    <recommendedName>
        <fullName evidence="2">Ribbon-helix-helix protein CopG domain-containing protein</fullName>
    </recommendedName>
</protein>
<evidence type="ECO:0008006" key="2">
    <source>
        <dbReference type="Google" id="ProtNLM"/>
    </source>
</evidence>
<organism evidence="1">
    <name type="scientific">hydrothermal vent metagenome</name>
    <dbReference type="NCBI Taxonomy" id="652676"/>
    <lineage>
        <taxon>unclassified sequences</taxon>
        <taxon>metagenomes</taxon>
        <taxon>ecological metagenomes</taxon>
    </lineage>
</organism>
<accession>A0A3B1DFU5</accession>
<proteinExistence type="predicted"/>
<sequence>MRTTIEIPNELHQKLMTEAMVRHMKGFSGIIREALVQYFQSEDGKRKKIVKQLKGCLTKKEYKTTLEDFKEGRSNWRI</sequence>
<name>A0A3B1DFU5_9ZZZZ</name>
<dbReference type="AlphaFoldDB" id="A0A3B1DFU5"/>
<dbReference type="EMBL" id="UOGJ01000136">
    <property type="protein sequence ID" value="VAX37721.1"/>
    <property type="molecule type" value="Genomic_DNA"/>
</dbReference>
<evidence type="ECO:0000313" key="1">
    <source>
        <dbReference type="EMBL" id="VAX37721.1"/>
    </source>
</evidence>